<name>A0A2U1TB66_9MICO</name>
<gene>
    <name evidence="2" type="ORF">DF223_13540</name>
</gene>
<accession>A0A2U1TB66</accession>
<sequence length="103" mass="10580">MSDETLNPGQGIPSGDPVEETPSGDLNDVEQTTKDRSYSPSSAVETEELQNAGGDSPALDDPDIDNDNVTLLPGTGGPDDVGDIDVDPGEIDMSGNAGKPHTD</sequence>
<comment type="caution">
    <text evidence="2">The sequence shown here is derived from an EMBL/GenBank/DDBJ whole genome shotgun (WGS) entry which is preliminary data.</text>
</comment>
<dbReference type="EMBL" id="QEFB01000017">
    <property type="protein sequence ID" value="PWC06050.1"/>
    <property type="molecule type" value="Genomic_DNA"/>
</dbReference>
<feature type="compositionally biased region" description="Acidic residues" evidence="1">
    <location>
        <begin position="80"/>
        <end position="90"/>
    </location>
</feature>
<protein>
    <submittedName>
        <fullName evidence="2">Uncharacterized protein</fullName>
    </submittedName>
</protein>
<dbReference type="AlphaFoldDB" id="A0A2U1TB66"/>
<evidence type="ECO:0000313" key="2">
    <source>
        <dbReference type="EMBL" id="PWC06050.1"/>
    </source>
</evidence>
<dbReference type="RefSeq" id="WP_108963580.1">
    <property type="nucleotide sequence ID" value="NZ_QEFB01000017.1"/>
</dbReference>
<dbReference type="Proteomes" id="UP000244962">
    <property type="component" value="Unassembled WGS sequence"/>
</dbReference>
<organism evidence="2 3">
    <name type="scientific">Mycetocola zhujimingii</name>
    <dbReference type="NCBI Taxonomy" id="2079792"/>
    <lineage>
        <taxon>Bacteria</taxon>
        <taxon>Bacillati</taxon>
        <taxon>Actinomycetota</taxon>
        <taxon>Actinomycetes</taxon>
        <taxon>Micrococcales</taxon>
        <taxon>Microbacteriaceae</taxon>
        <taxon>Mycetocola</taxon>
    </lineage>
</organism>
<evidence type="ECO:0000313" key="3">
    <source>
        <dbReference type="Proteomes" id="UP000244962"/>
    </source>
</evidence>
<evidence type="ECO:0000256" key="1">
    <source>
        <dbReference type="SAM" id="MobiDB-lite"/>
    </source>
</evidence>
<keyword evidence="3" id="KW-1185">Reference proteome</keyword>
<feature type="region of interest" description="Disordered" evidence="1">
    <location>
        <begin position="1"/>
        <end position="103"/>
    </location>
</feature>
<proteinExistence type="predicted"/>
<reference evidence="3" key="1">
    <citation type="submission" date="2018-04" db="EMBL/GenBank/DDBJ databases">
        <authorList>
            <person name="Liu S."/>
            <person name="Wang Z."/>
            <person name="Li J."/>
        </authorList>
    </citation>
    <scope>NUCLEOTIDE SEQUENCE [LARGE SCALE GENOMIC DNA]</scope>
    <source>
        <strain evidence="3">622</strain>
    </source>
</reference>